<protein>
    <submittedName>
        <fullName evidence="1">Uncharacterized protein</fullName>
    </submittedName>
</protein>
<name>A0AA36BCA6_OCTVU</name>
<sequence>MTQIASIVQSNSPNVGMSTAEAKHVASIHWFVAIILEFIHCEVHQRVVVVGRGAASSGTHSGEIHERKAEAMMNIEKKEQVKKKISRLSEKSEIWFTCGNRNIVHHKHLQSEGGVGCGVAVVVNDIDLIVTAVAVVTCSSNGWRGCDLFSQYGRQLVING</sequence>
<dbReference type="AlphaFoldDB" id="A0AA36BCA6"/>
<organism evidence="1 2">
    <name type="scientific">Octopus vulgaris</name>
    <name type="common">Common octopus</name>
    <dbReference type="NCBI Taxonomy" id="6645"/>
    <lineage>
        <taxon>Eukaryota</taxon>
        <taxon>Metazoa</taxon>
        <taxon>Spiralia</taxon>
        <taxon>Lophotrochozoa</taxon>
        <taxon>Mollusca</taxon>
        <taxon>Cephalopoda</taxon>
        <taxon>Coleoidea</taxon>
        <taxon>Octopodiformes</taxon>
        <taxon>Octopoda</taxon>
        <taxon>Incirrata</taxon>
        <taxon>Octopodidae</taxon>
        <taxon>Octopus</taxon>
    </lineage>
</organism>
<dbReference type="EMBL" id="OX597825">
    <property type="protein sequence ID" value="CAI9731499.1"/>
    <property type="molecule type" value="Genomic_DNA"/>
</dbReference>
<reference evidence="1" key="1">
    <citation type="submission" date="2023-08" db="EMBL/GenBank/DDBJ databases">
        <authorList>
            <person name="Alioto T."/>
            <person name="Alioto T."/>
            <person name="Gomez Garrido J."/>
        </authorList>
    </citation>
    <scope>NUCLEOTIDE SEQUENCE</scope>
</reference>
<accession>A0AA36BCA6</accession>
<gene>
    <name evidence="1" type="ORF">OCTVUL_1B022752</name>
</gene>
<evidence type="ECO:0000313" key="2">
    <source>
        <dbReference type="Proteomes" id="UP001162480"/>
    </source>
</evidence>
<evidence type="ECO:0000313" key="1">
    <source>
        <dbReference type="EMBL" id="CAI9731499.1"/>
    </source>
</evidence>
<proteinExistence type="predicted"/>
<dbReference type="Proteomes" id="UP001162480">
    <property type="component" value="Chromosome 12"/>
</dbReference>
<keyword evidence="2" id="KW-1185">Reference proteome</keyword>